<name>A0A9X1XZV8_9BACL</name>
<evidence type="ECO:0000259" key="2">
    <source>
        <dbReference type="Pfam" id="PF00149"/>
    </source>
</evidence>
<organism evidence="3 4">
    <name type="scientific">Paenibacillus mellifer</name>
    <dbReference type="NCBI Taxonomy" id="2937794"/>
    <lineage>
        <taxon>Bacteria</taxon>
        <taxon>Bacillati</taxon>
        <taxon>Bacillota</taxon>
        <taxon>Bacilli</taxon>
        <taxon>Bacillales</taxon>
        <taxon>Paenibacillaceae</taxon>
        <taxon>Paenibacillus</taxon>
    </lineage>
</organism>
<sequence>MKAFRFLHAADLHLDTPFSGMSGVPDRLRRLLRESTFAAFDRLIRLAIEEAVDFIVISGDIYDASDSSLRAQLRLREGWDKLGEHGIPVYLIRGNHDPLSGRRLRLALPGHVYEFGPRAESVTAVRRHDGEPVAVLTGSSYPTPAVHDNLALQYRREPGSALYHIGLLHGNVDGQEGHDAYAPCSLRDLEASGYDYWALGHIHKRQILCESPWVVYPGNIQGRSLKETGPKGCYLVEVAENGEAELSFHRLDQVLWQESRLAINGLTTEEAWKASVEEQLDELREAEPGRITVVRLTFTGRGPLHGVLQSGSEAAELLQELRRKESLKLETASLDTDTGAENLRLGEGIVWLAGFKLETGMELDRESLLAEDSFLGELFRLGEQTTAEPEVVEELVRAALAPLSDNRQLRRLLQELDSKAKQNLLRRAEELAAALLNEDTPLLREGRGAS</sequence>
<dbReference type="GO" id="GO:0004527">
    <property type="term" value="F:exonuclease activity"/>
    <property type="evidence" value="ECO:0007669"/>
    <property type="project" value="UniProtKB-KW"/>
</dbReference>
<proteinExistence type="predicted"/>
<dbReference type="InterPro" id="IPR004843">
    <property type="entry name" value="Calcineurin-like_PHP"/>
</dbReference>
<dbReference type="InterPro" id="IPR029052">
    <property type="entry name" value="Metallo-depent_PP-like"/>
</dbReference>
<keyword evidence="3" id="KW-0540">Nuclease</keyword>
<reference evidence="3" key="1">
    <citation type="submission" date="2022-04" db="EMBL/GenBank/DDBJ databases">
        <authorList>
            <person name="Seo M.-J."/>
        </authorList>
    </citation>
    <scope>NUCLEOTIDE SEQUENCE</scope>
    <source>
        <strain evidence="3">MBLB2552</strain>
    </source>
</reference>
<dbReference type="InterPro" id="IPR050535">
    <property type="entry name" value="DNA_Repair-Maintenance_Comp"/>
</dbReference>
<feature type="domain" description="Calcineurin-like phosphoesterase" evidence="2">
    <location>
        <begin position="4"/>
        <end position="204"/>
    </location>
</feature>
<keyword evidence="3" id="KW-0269">Exonuclease</keyword>
<evidence type="ECO:0000313" key="3">
    <source>
        <dbReference type="EMBL" id="MCK8488775.1"/>
    </source>
</evidence>
<dbReference type="InterPro" id="IPR041796">
    <property type="entry name" value="Mre11_N"/>
</dbReference>
<dbReference type="InterPro" id="IPR014576">
    <property type="entry name" value="Pesterase_YhaO"/>
</dbReference>
<dbReference type="PANTHER" id="PTHR30337:SF7">
    <property type="entry name" value="PHOSPHOESTERASE"/>
    <property type="match status" value="1"/>
</dbReference>
<dbReference type="SUPFAM" id="SSF56300">
    <property type="entry name" value="Metallo-dependent phosphatases"/>
    <property type="match status" value="1"/>
</dbReference>
<keyword evidence="4" id="KW-1185">Reference proteome</keyword>
<gene>
    <name evidence="3" type="ORF">M0651_16505</name>
</gene>
<evidence type="ECO:0000313" key="4">
    <source>
        <dbReference type="Proteomes" id="UP001139534"/>
    </source>
</evidence>
<dbReference type="PIRSF" id="PIRSF033091">
    <property type="entry name" value="Pesterase_YhaO"/>
    <property type="match status" value="1"/>
</dbReference>
<dbReference type="PANTHER" id="PTHR30337">
    <property type="entry name" value="COMPONENT OF ATP-DEPENDENT DSDNA EXONUCLEASE"/>
    <property type="match status" value="1"/>
</dbReference>
<dbReference type="EMBL" id="JALPRK010000016">
    <property type="protein sequence ID" value="MCK8488775.1"/>
    <property type="molecule type" value="Genomic_DNA"/>
</dbReference>
<dbReference type="Gene3D" id="3.60.21.10">
    <property type="match status" value="1"/>
</dbReference>
<dbReference type="RefSeq" id="WP_248552833.1">
    <property type="nucleotide sequence ID" value="NZ_JALPRK010000016.1"/>
</dbReference>
<dbReference type="Pfam" id="PF00149">
    <property type="entry name" value="Metallophos"/>
    <property type="match status" value="1"/>
</dbReference>
<keyword evidence="1" id="KW-0378">Hydrolase</keyword>
<comment type="caution">
    <text evidence="3">The sequence shown here is derived from an EMBL/GenBank/DDBJ whole genome shotgun (WGS) entry which is preliminary data.</text>
</comment>
<dbReference type="CDD" id="cd00840">
    <property type="entry name" value="MPP_Mre11_N"/>
    <property type="match status" value="1"/>
</dbReference>
<dbReference type="Proteomes" id="UP001139534">
    <property type="component" value="Unassembled WGS sequence"/>
</dbReference>
<evidence type="ECO:0000256" key="1">
    <source>
        <dbReference type="ARBA" id="ARBA00022801"/>
    </source>
</evidence>
<protein>
    <submittedName>
        <fullName evidence="3">DNA repair exonuclease</fullName>
    </submittedName>
</protein>
<dbReference type="AlphaFoldDB" id="A0A9X1XZV8"/>
<accession>A0A9X1XZV8</accession>